<reference evidence="1" key="1">
    <citation type="submission" date="2021-02" db="EMBL/GenBank/DDBJ databases">
        <authorList>
            <person name="Nowell W R."/>
        </authorList>
    </citation>
    <scope>NUCLEOTIDE SEQUENCE</scope>
</reference>
<dbReference type="PANTHER" id="PTHR21301:SF10">
    <property type="entry name" value="REVERSE TRANSCRIPTASE DOMAIN-CONTAINING PROTEIN"/>
    <property type="match status" value="1"/>
</dbReference>
<evidence type="ECO:0000313" key="3">
    <source>
        <dbReference type="Proteomes" id="UP000663829"/>
    </source>
</evidence>
<dbReference type="OrthoDB" id="6782675at2759"/>
<sequence length="181" mass="21198">MEGKLNYRLNELKRARKLSQDDYDYIKCTGSRCAVFFALPKVHKIGFPLRSIISTTNSYNYKLAKYLTSLLERARSKPPSYIKDSFQFAKLIQQKKVNKNELMLSLDVESLFTNVDVNEAIELAIKIIMDKKKSEKNFTKLTSKDLRKLFQLAVTDTPFRFYRRAESQWAVRWHPSLQISS</sequence>
<evidence type="ECO:0000313" key="2">
    <source>
        <dbReference type="EMBL" id="CAF4377566.1"/>
    </source>
</evidence>
<organism evidence="1 3">
    <name type="scientific">Didymodactylos carnosus</name>
    <dbReference type="NCBI Taxonomy" id="1234261"/>
    <lineage>
        <taxon>Eukaryota</taxon>
        <taxon>Metazoa</taxon>
        <taxon>Spiralia</taxon>
        <taxon>Gnathifera</taxon>
        <taxon>Rotifera</taxon>
        <taxon>Eurotatoria</taxon>
        <taxon>Bdelloidea</taxon>
        <taxon>Philodinida</taxon>
        <taxon>Philodinidae</taxon>
        <taxon>Didymodactylos</taxon>
    </lineage>
</organism>
<evidence type="ECO:0008006" key="4">
    <source>
        <dbReference type="Google" id="ProtNLM"/>
    </source>
</evidence>
<dbReference type="EMBL" id="CAJNOQ010023612">
    <property type="protein sequence ID" value="CAF1517755.1"/>
    <property type="molecule type" value="Genomic_DNA"/>
</dbReference>
<accession>A0A815US37</accession>
<dbReference type="EMBL" id="CAJOBC010089162">
    <property type="protein sequence ID" value="CAF4377566.1"/>
    <property type="molecule type" value="Genomic_DNA"/>
</dbReference>
<keyword evidence="3" id="KW-1185">Reference proteome</keyword>
<dbReference type="Proteomes" id="UP000681722">
    <property type="component" value="Unassembled WGS sequence"/>
</dbReference>
<evidence type="ECO:0000313" key="1">
    <source>
        <dbReference type="EMBL" id="CAF1517755.1"/>
    </source>
</evidence>
<comment type="caution">
    <text evidence="1">The sequence shown here is derived from an EMBL/GenBank/DDBJ whole genome shotgun (WGS) entry which is preliminary data.</text>
</comment>
<protein>
    <recommendedName>
        <fullName evidence="4">Reverse transcriptase domain-containing protein</fullName>
    </recommendedName>
</protein>
<dbReference type="PANTHER" id="PTHR21301">
    <property type="entry name" value="REVERSE TRANSCRIPTASE"/>
    <property type="match status" value="1"/>
</dbReference>
<name>A0A815US37_9BILA</name>
<dbReference type="AlphaFoldDB" id="A0A815US37"/>
<gene>
    <name evidence="1" type="ORF">GPM918_LOCUS37411</name>
    <name evidence="2" type="ORF">SRO942_LOCUS38176</name>
</gene>
<proteinExistence type="predicted"/>
<dbReference type="Proteomes" id="UP000663829">
    <property type="component" value="Unassembled WGS sequence"/>
</dbReference>